<dbReference type="GO" id="GO:1901982">
    <property type="term" value="F:maltose binding"/>
    <property type="evidence" value="ECO:0007669"/>
    <property type="project" value="TreeGrafter"/>
</dbReference>
<gene>
    <name evidence="4" type="ORF">S01H4_21871</name>
</gene>
<evidence type="ECO:0008006" key="5">
    <source>
        <dbReference type="Google" id="ProtNLM"/>
    </source>
</evidence>
<evidence type="ECO:0000256" key="2">
    <source>
        <dbReference type="ARBA" id="ARBA00022448"/>
    </source>
</evidence>
<dbReference type="PANTHER" id="PTHR30061">
    <property type="entry name" value="MALTOSE-BINDING PERIPLASMIC PROTEIN"/>
    <property type="match status" value="1"/>
</dbReference>
<keyword evidence="3" id="KW-0732">Signal</keyword>
<dbReference type="GO" id="GO:0042956">
    <property type="term" value="P:maltodextrin transmembrane transport"/>
    <property type="evidence" value="ECO:0007669"/>
    <property type="project" value="TreeGrafter"/>
</dbReference>
<evidence type="ECO:0000313" key="4">
    <source>
        <dbReference type="EMBL" id="GAG83171.1"/>
    </source>
</evidence>
<dbReference type="Pfam" id="PF13416">
    <property type="entry name" value="SBP_bac_8"/>
    <property type="match status" value="1"/>
</dbReference>
<evidence type="ECO:0000256" key="1">
    <source>
        <dbReference type="ARBA" id="ARBA00008520"/>
    </source>
</evidence>
<proteinExistence type="inferred from homology"/>
<organism evidence="4">
    <name type="scientific">marine sediment metagenome</name>
    <dbReference type="NCBI Taxonomy" id="412755"/>
    <lineage>
        <taxon>unclassified sequences</taxon>
        <taxon>metagenomes</taxon>
        <taxon>ecological metagenomes</taxon>
    </lineage>
</organism>
<protein>
    <recommendedName>
        <fullName evidence="5">Extracellular solute-binding protein</fullName>
    </recommendedName>
</protein>
<name>X1CG08_9ZZZZ</name>
<dbReference type="SUPFAM" id="SSF53850">
    <property type="entry name" value="Periplasmic binding protein-like II"/>
    <property type="match status" value="1"/>
</dbReference>
<dbReference type="EMBL" id="BART01009955">
    <property type="protein sequence ID" value="GAG83171.1"/>
    <property type="molecule type" value="Genomic_DNA"/>
</dbReference>
<dbReference type="AlphaFoldDB" id="X1CG08"/>
<keyword evidence="2" id="KW-0813">Transport</keyword>
<dbReference type="GO" id="GO:0055052">
    <property type="term" value="C:ATP-binding cassette (ABC) transporter complex, substrate-binding subunit-containing"/>
    <property type="evidence" value="ECO:0007669"/>
    <property type="project" value="TreeGrafter"/>
</dbReference>
<sequence length="261" mass="28784">MAVDESIYGIPESTVIVALYYNMSLLESPPRNTEELLQLVQDGKIIANVLSAYYLFGWSGGFGGRLLDDDGKCIADREGWVEAMQYLVDLKQAGGIFEPNYETAEAFFLREDAAMFVNGPWSYPKYKQSLGDNLGVVVLPSGPAGPAAPLIGADGFYINPNSHNVEAAIEFALFLTNQESSQSFTEIAGHIPVRLDVTSNVPYITTFMESSAFGYPEPQSEQFANYWSPFEEMFFKVLTGEVTPKQGVSEACEKMDAANEW</sequence>
<dbReference type="Gene3D" id="3.40.190.10">
    <property type="entry name" value="Periplasmic binding protein-like II"/>
    <property type="match status" value="1"/>
</dbReference>
<dbReference type="InterPro" id="IPR006059">
    <property type="entry name" value="SBP"/>
</dbReference>
<comment type="caution">
    <text evidence="4">The sequence shown here is derived from an EMBL/GenBank/DDBJ whole genome shotgun (WGS) entry which is preliminary data.</text>
</comment>
<comment type="similarity">
    <text evidence="1">Belongs to the bacterial solute-binding protein 1 family.</text>
</comment>
<accession>X1CG08</accession>
<evidence type="ECO:0000256" key="3">
    <source>
        <dbReference type="ARBA" id="ARBA00022729"/>
    </source>
</evidence>
<reference evidence="4" key="1">
    <citation type="journal article" date="2014" name="Front. Microbiol.">
        <title>High frequency of phylogenetically diverse reductive dehalogenase-homologous genes in deep subseafloor sedimentary metagenomes.</title>
        <authorList>
            <person name="Kawai M."/>
            <person name="Futagami T."/>
            <person name="Toyoda A."/>
            <person name="Takaki Y."/>
            <person name="Nishi S."/>
            <person name="Hori S."/>
            <person name="Arai W."/>
            <person name="Tsubouchi T."/>
            <person name="Morono Y."/>
            <person name="Uchiyama I."/>
            <person name="Ito T."/>
            <person name="Fujiyama A."/>
            <person name="Inagaki F."/>
            <person name="Takami H."/>
        </authorList>
    </citation>
    <scope>NUCLEOTIDE SEQUENCE</scope>
    <source>
        <strain evidence="4">Expedition CK06-06</strain>
    </source>
</reference>
<dbReference type="GO" id="GO:0015768">
    <property type="term" value="P:maltose transport"/>
    <property type="evidence" value="ECO:0007669"/>
    <property type="project" value="TreeGrafter"/>
</dbReference>
<dbReference type="PANTHER" id="PTHR30061:SF50">
    <property type="entry name" value="MALTOSE_MALTODEXTRIN-BINDING PERIPLASMIC PROTEIN"/>
    <property type="match status" value="1"/>
</dbReference>